<keyword evidence="1" id="KW-0812">Transmembrane</keyword>
<evidence type="ECO:0000313" key="2">
    <source>
        <dbReference type="EMBL" id="CDH34482.1"/>
    </source>
</evidence>
<organism evidence="2 3">
    <name type="scientific">Xenorhabdus bovienii str. Intermedium</name>
    <dbReference type="NCBI Taxonomy" id="1379677"/>
    <lineage>
        <taxon>Bacteria</taxon>
        <taxon>Pseudomonadati</taxon>
        <taxon>Pseudomonadota</taxon>
        <taxon>Gammaproteobacteria</taxon>
        <taxon>Enterobacterales</taxon>
        <taxon>Morganellaceae</taxon>
        <taxon>Xenorhabdus</taxon>
    </lineage>
</organism>
<sequence>MYSKIGFSLIWRSIFPIVVVSSTGRSFFSILIIFTSLNHKRCLSASEKIDSEYHFLPRIFYRELSSANFMLQSAADGYVMLSSPVAVPNQNFGSALLQIAIKSHLFPCYLAEKLLR</sequence>
<accession>A0A077QEJ2</accession>
<dbReference type="AlphaFoldDB" id="A0A077QEJ2"/>
<keyword evidence="1" id="KW-1133">Transmembrane helix</keyword>
<comment type="caution">
    <text evidence="2">The sequence shown here is derived from an EMBL/GenBank/DDBJ whole genome shotgun (WGS) entry which is preliminary data.</text>
</comment>
<protein>
    <submittedName>
        <fullName evidence="2">Uncharacterized protein</fullName>
    </submittedName>
</protein>
<gene>
    <name evidence="2" type="ORF">XBI1_3080056</name>
</gene>
<dbReference type="EMBL" id="CBTB010000233">
    <property type="protein sequence ID" value="CDH34482.1"/>
    <property type="molecule type" value="Genomic_DNA"/>
</dbReference>
<evidence type="ECO:0000256" key="1">
    <source>
        <dbReference type="SAM" id="Phobius"/>
    </source>
</evidence>
<evidence type="ECO:0000313" key="3">
    <source>
        <dbReference type="Proteomes" id="UP000028480"/>
    </source>
</evidence>
<reference evidence="2" key="1">
    <citation type="submission" date="2013-07" db="EMBL/GenBank/DDBJ databases">
        <title>Sub-species coevolution in mutualistic symbiosis.</title>
        <authorList>
            <person name="Murfin K."/>
            <person name="Klassen J."/>
            <person name="Lee M."/>
            <person name="Forst S."/>
            <person name="Stock P."/>
            <person name="Goodrich-Blair H."/>
        </authorList>
    </citation>
    <scope>NUCLEOTIDE SEQUENCE [LARGE SCALE GENOMIC DNA]</scope>
    <source>
        <strain evidence="2">Intermedium</strain>
    </source>
</reference>
<dbReference type="Proteomes" id="UP000028480">
    <property type="component" value="Unassembled WGS sequence"/>
</dbReference>
<feature type="transmembrane region" description="Helical" evidence="1">
    <location>
        <begin position="14"/>
        <end position="34"/>
    </location>
</feature>
<name>A0A077QEJ2_XENBV</name>
<dbReference type="HOGENOM" id="CLU_2095937_0_0_6"/>
<keyword evidence="1" id="KW-0472">Membrane</keyword>
<proteinExistence type="predicted"/>